<feature type="repeat" description="TPR" evidence="8">
    <location>
        <begin position="187"/>
        <end position="220"/>
    </location>
</feature>
<dbReference type="Gene3D" id="3.40.50.11380">
    <property type="match status" value="1"/>
</dbReference>
<organism evidence="10 11">
    <name type="scientific">Aphanothece cf. minutissima CCALA 015</name>
    <dbReference type="NCBI Taxonomy" id="2107695"/>
    <lineage>
        <taxon>Bacteria</taxon>
        <taxon>Bacillati</taxon>
        <taxon>Cyanobacteriota</taxon>
        <taxon>Cyanophyceae</taxon>
        <taxon>Oscillatoriophycideae</taxon>
        <taxon>Chroococcales</taxon>
        <taxon>Aphanothecaceae</taxon>
        <taxon>Aphanothece</taxon>
    </lineage>
</organism>
<dbReference type="InterPro" id="IPR019734">
    <property type="entry name" value="TPR_rpt"/>
</dbReference>
<comment type="similarity">
    <text evidence="2">Belongs to the glycosyltransferase 41 family. O-GlcNAc transferase subfamily.</text>
</comment>
<name>A0ABX5F839_9CHRO</name>
<dbReference type="InterPro" id="IPR011990">
    <property type="entry name" value="TPR-like_helical_dom_sf"/>
</dbReference>
<keyword evidence="5" id="KW-0808">Transferase</keyword>
<evidence type="ECO:0000256" key="4">
    <source>
        <dbReference type="ARBA" id="ARBA00022676"/>
    </source>
</evidence>
<evidence type="ECO:0000256" key="7">
    <source>
        <dbReference type="ARBA" id="ARBA00022803"/>
    </source>
</evidence>
<evidence type="ECO:0000256" key="8">
    <source>
        <dbReference type="PROSITE-ProRule" id="PRU00339"/>
    </source>
</evidence>
<dbReference type="PROSITE" id="PS50005">
    <property type="entry name" value="TPR"/>
    <property type="match status" value="1"/>
</dbReference>
<keyword evidence="4" id="KW-0328">Glycosyltransferase</keyword>
<dbReference type="Gene3D" id="3.40.50.2000">
    <property type="entry name" value="Glycogen Phosphorylase B"/>
    <property type="match status" value="1"/>
</dbReference>
<keyword evidence="7 8" id="KW-0802">TPR repeat</keyword>
<dbReference type="Proteomes" id="UP000238218">
    <property type="component" value="Unassembled WGS sequence"/>
</dbReference>
<dbReference type="EC" id="2.4.1.255" evidence="3"/>
<keyword evidence="6" id="KW-0677">Repeat</keyword>
<dbReference type="EMBL" id="PVWP01000004">
    <property type="protein sequence ID" value="PSB37834.1"/>
    <property type="molecule type" value="Genomic_DNA"/>
</dbReference>
<dbReference type="PANTHER" id="PTHR44835">
    <property type="entry name" value="UDP-N-ACETYLGLUCOSAMINE--PEPTIDE N-ACETYLGLUCOSAMINYLTRANSFERASE SPINDLY-RELATED"/>
    <property type="match status" value="1"/>
</dbReference>
<dbReference type="SMART" id="SM00028">
    <property type="entry name" value="TPR"/>
    <property type="match status" value="5"/>
</dbReference>
<dbReference type="SUPFAM" id="SSF53756">
    <property type="entry name" value="UDP-Glycosyltransferase/glycogen phosphorylase"/>
    <property type="match status" value="1"/>
</dbReference>
<evidence type="ECO:0000313" key="11">
    <source>
        <dbReference type="Proteomes" id="UP000238218"/>
    </source>
</evidence>
<dbReference type="RefSeq" id="WP_106220554.1">
    <property type="nucleotide sequence ID" value="NZ_PVWP01000004.1"/>
</dbReference>
<evidence type="ECO:0000256" key="5">
    <source>
        <dbReference type="ARBA" id="ARBA00022679"/>
    </source>
</evidence>
<dbReference type="Gene3D" id="1.25.40.10">
    <property type="entry name" value="Tetratricopeptide repeat domain"/>
    <property type="match status" value="2"/>
</dbReference>
<evidence type="ECO:0000256" key="2">
    <source>
        <dbReference type="ARBA" id="ARBA00005386"/>
    </source>
</evidence>
<evidence type="ECO:0000313" key="10">
    <source>
        <dbReference type="EMBL" id="PSB37834.1"/>
    </source>
</evidence>
<evidence type="ECO:0000256" key="1">
    <source>
        <dbReference type="ARBA" id="ARBA00004922"/>
    </source>
</evidence>
<reference evidence="10 11" key="1">
    <citation type="submission" date="2018-02" db="EMBL/GenBank/DDBJ databases">
        <authorList>
            <person name="Moore K."/>
            <person name="Momper L."/>
        </authorList>
    </citation>
    <scope>NUCLEOTIDE SEQUENCE [LARGE SCALE GENOMIC DNA]</scope>
    <source>
        <strain evidence="10 11">CCALA 015</strain>
    </source>
</reference>
<evidence type="ECO:0000256" key="3">
    <source>
        <dbReference type="ARBA" id="ARBA00011970"/>
    </source>
</evidence>
<proteinExistence type="inferred from homology"/>
<evidence type="ECO:0000259" key="9">
    <source>
        <dbReference type="Pfam" id="PF13844"/>
    </source>
</evidence>
<comment type="pathway">
    <text evidence="1">Protein modification; protein glycosylation.</text>
</comment>
<feature type="domain" description="O-GlcNAc transferase C-terminal" evidence="9">
    <location>
        <begin position="609"/>
        <end position="702"/>
    </location>
</feature>
<accession>A0ABX5F839</accession>
<dbReference type="InterPro" id="IPR051939">
    <property type="entry name" value="Glycosyltr_41/O-GlcNAc_trsf"/>
</dbReference>
<sequence>MADATGSPAEDRSKAVELYLLAREYFESARYREAIRCLSALRSDAIYGLKANANIGSCLLMMGLPRPSLLFLDRALRQDPCFLPALLSRLKALSVEQRHEDVMELAEKLVGSCSQEEEEQVWSIWVASLRATNREDRALEVVERWLSRNPQSLEGRLLEAELLSERGDNVQAVASLGKAHRIAPTAEKVYAHLSVVMIRMRRHEAALEYVDKALGFDPESFIYHCRRGRLLQLTGDWRGAALSYAKVASMRPYSAIYHLNRDLIQPGIPSSQEEIEEARRRFLSGLSLVESNTAMRLDIGDEAVPHTFELAYHNRNDRRLLERYIDLMRRLCEPLLQEIRQSHVAGVKAKPTGGDKKMRIGFLSQHFSGHSNTIAFSGLIRHLDRNQFEVVLIHTAHSRQDEVRDSLDAICEKAVLLSSDFSDAYQTLVSEELDILFFTDLGMNPYEFILPFLCTAPIQLTGWGIPHTSGIREIDYYISAKELEPPGAEDQYTETLIRLPGGLPCHFEDAGLSLTPLPREYFFLPPCDTLVGCLQGLHKLHPDFDLLLEKIAQANPEVAFVFVEDSIPSRTGLFLERLSRTAPSARERCIPLAYMGRAEYHALCNCLDLLLDPIYYGSGITFFEACFVGTPIVTLEGSNLRSRVVSSGYREMGIEEPPIAANEAEYVRLVSELCNDPDRRKKLKDAILTNNHRVFNRIDYVQNFEAFCLDTMKNKHERKEVGLMRLDSRRSSLCDT</sequence>
<protein>
    <recommendedName>
        <fullName evidence="3">protein O-GlcNAc transferase</fullName>
        <ecNumber evidence="3">2.4.1.255</ecNumber>
    </recommendedName>
</protein>
<reference evidence="10 11" key="2">
    <citation type="submission" date="2018-03" db="EMBL/GenBank/DDBJ databases">
        <title>The ancient ancestry and fast evolution of plastids.</title>
        <authorList>
            <person name="Moore K.R."/>
            <person name="Magnabosco C."/>
            <person name="Momper L."/>
            <person name="Gold D.A."/>
            <person name="Bosak T."/>
            <person name="Fournier G.P."/>
        </authorList>
    </citation>
    <scope>NUCLEOTIDE SEQUENCE [LARGE SCALE GENOMIC DNA]</scope>
    <source>
        <strain evidence="10 11">CCALA 015</strain>
    </source>
</reference>
<dbReference type="PANTHER" id="PTHR44835:SF1">
    <property type="entry name" value="PROTEIN O-GLCNAC TRANSFERASE"/>
    <property type="match status" value="1"/>
</dbReference>
<comment type="caution">
    <text evidence="10">The sequence shown here is derived from an EMBL/GenBank/DDBJ whole genome shotgun (WGS) entry which is preliminary data.</text>
</comment>
<dbReference type="SUPFAM" id="SSF48452">
    <property type="entry name" value="TPR-like"/>
    <property type="match status" value="2"/>
</dbReference>
<feature type="domain" description="O-GlcNAc transferase C-terminal" evidence="9">
    <location>
        <begin position="353"/>
        <end position="500"/>
    </location>
</feature>
<keyword evidence="11" id="KW-1185">Reference proteome</keyword>
<evidence type="ECO:0000256" key="6">
    <source>
        <dbReference type="ARBA" id="ARBA00022737"/>
    </source>
</evidence>
<dbReference type="InterPro" id="IPR029489">
    <property type="entry name" value="OGT/SEC/SPY_C"/>
</dbReference>
<gene>
    <name evidence="10" type="ORF">C7B81_06905</name>
</gene>
<dbReference type="Pfam" id="PF13844">
    <property type="entry name" value="Glyco_transf_41"/>
    <property type="match status" value="2"/>
</dbReference>